<dbReference type="Pfam" id="PF00023">
    <property type="entry name" value="Ank"/>
    <property type="match status" value="1"/>
</dbReference>
<dbReference type="GO" id="GO:0006511">
    <property type="term" value="P:ubiquitin-dependent protein catabolic process"/>
    <property type="evidence" value="ECO:0007669"/>
    <property type="project" value="TreeGrafter"/>
</dbReference>
<reference evidence="4" key="1">
    <citation type="submission" date="2021-02" db="EMBL/GenBank/DDBJ databases">
        <authorList>
            <person name="Bekaert M."/>
        </authorList>
    </citation>
    <scope>NUCLEOTIDE SEQUENCE</scope>
    <source>
        <strain evidence="4">IoA-00</strain>
    </source>
</reference>
<dbReference type="Pfam" id="PF14545">
    <property type="entry name" value="DBB"/>
    <property type="match status" value="1"/>
</dbReference>
<dbReference type="Proteomes" id="UP000675881">
    <property type="component" value="Chromosome 14"/>
</dbReference>
<keyword evidence="5" id="KW-1185">Reference proteome</keyword>
<feature type="region of interest" description="Disordered" evidence="3">
    <location>
        <begin position="212"/>
        <end position="243"/>
    </location>
</feature>
<dbReference type="PANTHER" id="PTHR24173">
    <property type="entry name" value="ANKYRIN REPEAT CONTAINING"/>
    <property type="match status" value="1"/>
</dbReference>
<accession>A0A7R8H449</accession>
<dbReference type="PROSITE" id="PS50088">
    <property type="entry name" value="ANK_REPEAT"/>
    <property type="match status" value="4"/>
</dbReference>
<sequence>MDFRNVVFNAARDGKLRRLKVFLDHRPFEEVKQLVSAQTNGATPLVLSCRNGHQEVVEYLVERWAPPLWCAAAAGHAQIVKLLVQEGKANVNSTTKTNSTPLRAACFDGHYEIVKYLVEHGANIEVANRHGHTCLMIACYKGHLRIAKYLIAIGADVNRKSVKGNTALHDCAESGSLEIMKLLLDHGAIMDVDAYGKHFFLPGADLEHAYLNVPSPTPPPSPPPRKPHLNYMEPNSSSSQPPSPPVVLLIYSKYCSVALEWARYLDRVYLILSKSKKELTIRHVPVEDLPSHPSTSIPTHLSQQLYEASLQVVLLSRPLLNLILKRPFLQFGSFLRPDRVLGIMLGVEDALLNVRHKESLASFDQWVHLEAKHNDTAFVHTVINFSIQILQKPDIKQAKINNLDKARRQKYLMFNGGGDTMRRPSSFQVFPRTLYEKGDTNILLAFHEPIDENNVNGIRILLKRTPEKLPHLPLEKIHFLNPYNISCTLPACGFLLRTSEAAISVEINGKRLDVKEPTISLISGADQFETALNTVTDPVRVLCTTYGINPPCKNRLDETLTDAFLSKRSSFLLSASIESINEEEEEKKPEKGEFPTLLHFASHYGFDKLTNTLLDCPAFERALDIRNELGCTPSDLARNNGFFVLANTLEEKMSSLLMHEYNCAELLEGKGVKNSSMGGTLRPKRASALDVVFEPDRFDHDRYGTMKGNKAISKRLDFDPPKQQEVVVGKEFKEDLAVADELLKLLDDFQKNSYSFTEMENLFKKWRRRKAEMPNEKKGSASVPLTKKSTFRKLFARNNKKNNEDCQKASSLHETTTTTTMSDCYKTDENELSVVDFPPSPGEKFHSGSNGSGLNNHINNPNNHVSSQILPLSRLSSVSSSSNSRRSLSPPNVPNNTSVIIASSSSSAQKDGGMTLSCSEVDTKKKRNRHWSLIPQEEKSSGSQEEEDAENETQIEIQSSSSSVGGGSNSGSIRSKGSSNKKQLFPSSTTTFVPQQLEEYANLPSMIITDFE</sequence>
<keyword evidence="1" id="KW-0677">Repeat</keyword>
<dbReference type="PROSITE" id="PS50297">
    <property type="entry name" value="ANK_REP_REGION"/>
    <property type="match status" value="4"/>
</dbReference>
<dbReference type="InterPro" id="IPR035897">
    <property type="entry name" value="Toll_tir_struct_dom_sf"/>
</dbReference>
<dbReference type="InterPro" id="IPR002110">
    <property type="entry name" value="Ankyrin_rpt"/>
</dbReference>
<dbReference type="AlphaFoldDB" id="A0A7R8H449"/>
<feature type="compositionally biased region" description="Acidic residues" evidence="3">
    <location>
        <begin position="944"/>
        <end position="953"/>
    </location>
</feature>
<keyword evidence="2" id="KW-0040">ANK repeat</keyword>
<dbReference type="GO" id="GO:0000151">
    <property type="term" value="C:ubiquitin ligase complex"/>
    <property type="evidence" value="ECO:0007669"/>
    <property type="project" value="TreeGrafter"/>
</dbReference>
<dbReference type="InterPro" id="IPR036770">
    <property type="entry name" value="Ankyrin_rpt-contain_sf"/>
</dbReference>
<dbReference type="PRINTS" id="PR01415">
    <property type="entry name" value="ANKYRIN"/>
</dbReference>
<dbReference type="InterPro" id="IPR017893">
    <property type="entry name" value="DBB_domain"/>
</dbReference>
<evidence type="ECO:0000256" key="3">
    <source>
        <dbReference type="SAM" id="MobiDB-lite"/>
    </source>
</evidence>
<feature type="region of interest" description="Disordered" evidence="3">
    <location>
        <begin position="832"/>
        <end position="899"/>
    </location>
</feature>
<feature type="compositionally biased region" description="Low complexity" evidence="3">
    <location>
        <begin position="847"/>
        <end position="899"/>
    </location>
</feature>
<evidence type="ECO:0000256" key="2">
    <source>
        <dbReference type="ARBA" id="ARBA00023043"/>
    </source>
</evidence>
<dbReference type="Gene3D" id="1.25.40.20">
    <property type="entry name" value="Ankyrin repeat-containing domain"/>
    <property type="match status" value="3"/>
</dbReference>
<dbReference type="PROSITE" id="PS51376">
    <property type="entry name" value="DBB"/>
    <property type="match status" value="1"/>
</dbReference>
<feature type="region of interest" description="Disordered" evidence="3">
    <location>
        <begin position="797"/>
        <end position="820"/>
    </location>
</feature>
<feature type="compositionally biased region" description="Pro residues" evidence="3">
    <location>
        <begin position="215"/>
        <end position="224"/>
    </location>
</feature>
<evidence type="ECO:0000313" key="5">
    <source>
        <dbReference type="Proteomes" id="UP000675881"/>
    </source>
</evidence>
<evidence type="ECO:0000256" key="1">
    <source>
        <dbReference type="ARBA" id="ARBA00022737"/>
    </source>
</evidence>
<feature type="region of interest" description="Disordered" evidence="3">
    <location>
        <begin position="927"/>
        <end position="997"/>
    </location>
</feature>
<dbReference type="PANTHER" id="PTHR24173:SF85">
    <property type="entry name" value="PROTEIN FEM-1 HOMOLOG CG6966"/>
    <property type="match status" value="1"/>
</dbReference>
<dbReference type="OrthoDB" id="6376389at2759"/>
<name>A0A7R8H449_LEPSM</name>
<dbReference type="Gene3D" id="3.40.50.10140">
    <property type="entry name" value="Toll/interleukin-1 receptor homology (TIR) domain"/>
    <property type="match status" value="1"/>
</dbReference>
<evidence type="ECO:0000313" key="4">
    <source>
        <dbReference type="EMBL" id="CAF2842198.1"/>
    </source>
</evidence>
<feature type="compositionally biased region" description="Polar residues" evidence="3">
    <location>
        <begin position="980"/>
        <end position="994"/>
    </location>
</feature>
<organism evidence="4 5">
    <name type="scientific">Lepeophtheirus salmonis</name>
    <name type="common">Salmon louse</name>
    <name type="synonym">Caligus salmonis</name>
    <dbReference type="NCBI Taxonomy" id="72036"/>
    <lineage>
        <taxon>Eukaryota</taxon>
        <taxon>Metazoa</taxon>
        <taxon>Ecdysozoa</taxon>
        <taxon>Arthropoda</taxon>
        <taxon>Crustacea</taxon>
        <taxon>Multicrustacea</taxon>
        <taxon>Hexanauplia</taxon>
        <taxon>Copepoda</taxon>
        <taxon>Siphonostomatoida</taxon>
        <taxon>Caligidae</taxon>
        <taxon>Lepeophtheirus</taxon>
    </lineage>
</organism>
<proteinExistence type="predicted"/>
<gene>
    <name evidence="4" type="ORF">LSAA_5460</name>
</gene>
<dbReference type="EMBL" id="HG994593">
    <property type="protein sequence ID" value="CAF2842198.1"/>
    <property type="molecule type" value="Genomic_DNA"/>
</dbReference>
<dbReference type="Pfam" id="PF12796">
    <property type="entry name" value="Ank_2"/>
    <property type="match status" value="2"/>
</dbReference>
<protein>
    <submittedName>
        <fullName evidence="4">Sex-determining protein fem-1,Protein fem-1 homolog A-A,Protein fem-1 homolog A-B,Protein fem-1 homolog B,Protein fem-1 homolog A,Protein fem-1 homolog CG6966,Protein fem-1 homolog C</fullName>
    </submittedName>
</protein>
<dbReference type="SUPFAM" id="SSF48403">
    <property type="entry name" value="Ankyrin repeat"/>
    <property type="match status" value="1"/>
</dbReference>
<dbReference type="SMART" id="SM00248">
    <property type="entry name" value="ANK"/>
    <property type="match status" value="6"/>
</dbReference>